<protein>
    <submittedName>
        <fullName evidence="2">DUF3455 domain-containing protein</fullName>
    </submittedName>
</protein>
<name>A0A373FAF2_COMTE</name>
<feature type="signal peptide" evidence="1">
    <location>
        <begin position="1"/>
        <end position="34"/>
    </location>
</feature>
<comment type="caution">
    <text evidence="2">The sequence shown here is derived from an EMBL/GenBank/DDBJ whole genome shotgun (WGS) entry which is preliminary data.</text>
</comment>
<dbReference type="EMBL" id="QURR01000036">
    <property type="protein sequence ID" value="RGE40455.1"/>
    <property type="molecule type" value="Genomic_DNA"/>
</dbReference>
<dbReference type="Proteomes" id="UP000261948">
    <property type="component" value="Unassembled WGS sequence"/>
</dbReference>
<dbReference type="PANTHER" id="PTHR35567">
    <property type="entry name" value="MALATE DEHYDROGENASE (AFU_ORTHOLOGUE AFUA_2G13800)"/>
    <property type="match status" value="1"/>
</dbReference>
<dbReference type="Pfam" id="PF11937">
    <property type="entry name" value="DUF3455"/>
    <property type="match status" value="2"/>
</dbReference>
<organism evidence="2 3">
    <name type="scientific">Comamonas testosteroni</name>
    <name type="common">Pseudomonas testosteroni</name>
    <dbReference type="NCBI Taxonomy" id="285"/>
    <lineage>
        <taxon>Bacteria</taxon>
        <taxon>Pseudomonadati</taxon>
        <taxon>Pseudomonadota</taxon>
        <taxon>Betaproteobacteria</taxon>
        <taxon>Burkholderiales</taxon>
        <taxon>Comamonadaceae</taxon>
        <taxon>Comamonas</taxon>
    </lineage>
</organism>
<reference evidence="2 3" key="1">
    <citation type="submission" date="2018-08" db="EMBL/GenBank/DDBJ databases">
        <title>Comamonas testosteroni strain SWCO2.</title>
        <authorList>
            <person name="Jiang N."/>
            <person name="Zhang X.Z."/>
        </authorList>
    </citation>
    <scope>NUCLEOTIDE SEQUENCE [LARGE SCALE GENOMIC DNA]</scope>
    <source>
        <strain evidence="2 3">SWCO2</strain>
    </source>
</reference>
<accession>A0A373FAF2</accession>
<keyword evidence="1" id="KW-0732">Signal</keyword>
<evidence type="ECO:0000256" key="1">
    <source>
        <dbReference type="SAM" id="SignalP"/>
    </source>
</evidence>
<keyword evidence="3" id="KW-1185">Reference proteome</keyword>
<evidence type="ECO:0000313" key="2">
    <source>
        <dbReference type="EMBL" id="RGE40455.1"/>
    </source>
</evidence>
<dbReference type="PANTHER" id="PTHR35567:SF1">
    <property type="entry name" value="CONSERVED FUNGAL PROTEIN (AFU_ORTHOLOGUE AFUA_1G14230)"/>
    <property type="match status" value="1"/>
</dbReference>
<proteinExistence type="predicted"/>
<dbReference type="AlphaFoldDB" id="A0A373FAF2"/>
<sequence>MTQRHTLSLAALCLSTLGLGACSSMGSASMYSQAQLPASVQVPAGHKVAMETVGIGQITYECRAKKDMAAEHEWVFVGPDARLQTRGGTVIGKYWGPPATWENNDGSKVTATQVAVAPAGMGNIPLQLVKANPASGMGAMQGVTYIQRVATKGGVAPSMACGASNLGSKQIVQYQADYIFWKAV</sequence>
<dbReference type="InterPro" id="IPR021851">
    <property type="entry name" value="DUF3455"/>
</dbReference>
<feature type="chain" id="PRO_5016597255" evidence="1">
    <location>
        <begin position="35"/>
        <end position="184"/>
    </location>
</feature>
<dbReference type="OrthoDB" id="193535at2"/>
<gene>
    <name evidence="2" type="ORF">DZC30_20240</name>
</gene>
<evidence type="ECO:0000313" key="3">
    <source>
        <dbReference type="Proteomes" id="UP000261948"/>
    </source>
</evidence>
<dbReference type="PROSITE" id="PS51257">
    <property type="entry name" value="PROKAR_LIPOPROTEIN"/>
    <property type="match status" value="1"/>
</dbReference>